<evidence type="ECO:0000313" key="2">
    <source>
        <dbReference type="Proteomes" id="UP000682782"/>
    </source>
</evidence>
<accession>A0AC61N1I2</accession>
<dbReference type="Proteomes" id="UP000682782">
    <property type="component" value="Chromosome"/>
</dbReference>
<proteinExistence type="predicted"/>
<organism evidence="1 2">
    <name type="scientific">Aristaeella hokkaidonensis</name>
    <dbReference type="NCBI Taxonomy" id="3046382"/>
    <lineage>
        <taxon>Bacteria</taxon>
        <taxon>Bacillati</taxon>
        <taxon>Bacillota</taxon>
        <taxon>Clostridia</taxon>
        <taxon>Eubacteriales</taxon>
        <taxon>Aristaeellaceae</taxon>
        <taxon>Aristaeella</taxon>
    </lineage>
</organism>
<gene>
    <name evidence="1" type="ORF">JYE49_15030</name>
</gene>
<name>A0AC61N1I2_9FIRM</name>
<sequence>MNYEIMEYARLTLTQKSQAVDLFMEGFGHMMTFSKDEKLKKELMLEIFHPNLFRCYVENGKVLGLLGIATHEIRPIDFRLDTCVRLFGRMKGAIISKQMNAIFQKPVVSFQDELYIDVLVTGSEARRKGVASALLNDVFKQKKYSVCYLHVFSNNQPAISLYEKHGFTVDRNEKTSLMRFLGSGYPIRMKKTLI</sequence>
<evidence type="ECO:0000313" key="1">
    <source>
        <dbReference type="EMBL" id="QUC67124.1"/>
    </source>
</evidence>
<reference evidence="1" key="1">
    <citation type="submission" date="2021-01" db="EMBL/GenBank/DDBJ databases">
        <title>Complete genome sequence of Clostridiales bacterium R-7.</title>
        <authorList>
            <person name="Mahoney-Kurpe S.C."/>
            <person name="Palevich N."/>
            <person name="Koike S."/>
            <person name="Moon C.D."/>
            <person name="Attwood G.T."/>
        </authorList>
    </citation>
    <scope>NUCLEOTIDE SEQUENCE</scope>
    <source>
        <strain evidence="1">R-7</strain>
    </source>
</reference>
<protein>
    <submittedName>
        <fullName evidence="1">GNAT family N-acetyltransferase</fullName>
    </submittedName>
</protein>
<dbReference type="EMBL" id="CP068393">
    <property type="protein sequence ID" value="QUC67124.1"/>
    <property type="molecule type" value="Genomic_DNA"/>
</dbReference>
<keyword evidence="2" id="KW-1185">Reference proteome</keyword>